<accession>A0A1I5Z1I7</accession>
<evidence type="ECO:0000313" key="1">
    <source>
        <dbReference type="EMBL" id="SFQ49967.1"/>
    </source>
</evidence>
<reference evidence="1 2" key="1">
    <citation type="submission" date="2016-10" db="EMBL/GenBank/DDBJ databases">
        <authorList>
            <person name="Varghese N."/>
            <person name="Submissions S."/>
        </authorList>
    </citation>
    <scope>NUCLEOTIDE SEQUENCE [LARGE SCALE GENOMIC DNA]</scope>
    <source>
        <strain evidence="1 2">DSM 13796</strain>
    </source>
</reference>
<keyword evidence="2" id="KW-1185">Reference proteome</keyword>
<proteinExistence type="predicted"/>
<name>A0A1I5Z1I7_9BACI</name>
<organism evidence="1 2">
    <name type="scientific">Priestia endophytica DSM 13796</name>
    <dbReference type="NCBI Taxonomy" id="1121089"/>
    <lineage>
        <taxon>Bacteria</taxon>
        <taxon>Bacillati</taxon>
        <taxon>Bacillota</taxon>
        <taxon>Bacilli</taxon>
        <taxon>Bacillales</taxon>
        <taxon>Bacillaceae</taxon>
        <taxon>Priestia</taxon>
    </lineage>
</organism>
<dbReference type="Proteomes" id="UP000182762">
    <property type="component" value="Unassembled WGS sequence"/>
</dbReference>
<gene>
    <name evidence="1" type="ORF">SAMN02745910_01711</name>
</gene>
<dbReference type="EMBL" id="FOXX01000003">
    <property type="protein sequence ID" value="SFQ49967.1"/>
    <property type="molecule type" value="Genomic_DNA"/>
</dbReference>
<evidence type="ECO:0000313" key="2">
    <source>
        <dbReference type="Proteomes" id="UP000182762"/>
    </source>
</evidence>
<sequence>MIKLFLVILMSLFIIYVGVKIGKREKVDFIAGYNIIFKPRNEKSLQRG</sequence>
<protein>
    <submittedName>
        <fullName evidence="1">Uncharacterized protein</fullName>
    </submittedName>
</protein>
<comment type="caution">
    <text evidence="1">The sequence shown here is derived from an EMBL/GenBank/DDBJ whole genome shotgun (WGS) entry which is preliminary data.</text>
</comment>